<sequence>MVRVNFRKNYGVEESRIFQFFKDLGYEHIGSNNKSIMVEDKIIPTEVFVRKTKVGRHHLHLAFGYKYSGNEKYPQIKVFAHFDVIKVIHGREKYFADRREKRDIKEIYKIGKKLKEESLGFLEEKDQKCAHGTLEMKCNDKLMEYIAKRKYKKYEKGKYRKELLDSQYTLSLFSQEKFIHVVCVYAKVIGYRHVLDKRIAGTELNRIIKYVN</sequence>
<dbReference type="EMBL" id="LAZR01001975">
    <property type="protein sequence ID" value="KKN36300.1"/>
    <property type="molecule type" value="Genomic_DNA"/>
</dbReference>
<evidence type="ECO:0000313" key="1">
    <source>
        <dbReference type="EMBL" id="KKN36300.1"/>
    </source>
</evidence>
<name>A0A0F9PXH0_9ZZZZ</name>
<organism evidence="1">
    <name type="scientific">marine sediment metagenome</name>
    <dbReference type="NCBI Taxonomy" id="412755"/>
    <lineage>
        <taxon>unclassified sequences</taxon>
        <taxon>metagenomes</taxon>
        <taxon>ecological metagenomes</taxon>
    </lineage>
</organism>
<dbReference type="AlphaFoldDB" id="A0A0F9PXH0"/>
<comment type="caution">
    <text evidence="1">The sequence shown here is derived from an EMBL/GenBank/DDBJ whole genome shotgun (WGS) entry which is preliminary data.</text>
</comment>
<gene>
    <name evidence="1" type="ORF">LCGC14_0775030</name>
</gene>
<reference evidence="1" key="1">
    <citation type="journal article" date="2015" name="Nature">
        <title>Complex archaea that bridge the gap between prokaryotes and eukaryotes.</title>
        <authorList>
            <person name="Spang A."/>
            <person name="Saw J.H."/>
            <person name="Jorgensen S.L."/>
            <person name="Zaremba-Niedzwiedzka K."/>
            <person name="Martijn J."/>
            <person name="Lind A.E."/>
            <person name="van Eijk R."/>
            <person name="Schleper C."/>
            <person name="Guy L."/>
            <person name="Ettema T.J."/>
        </authorList>
    </citation>
    <scope>NUCLEOTIDE SEQUENCE</scope>
</reference>
<proteinExistence type="predicted"/>
<accession>A0A0F9PXH0</accession>
<protein>
    <submittedName>
        <fullName evidence="1">Uncharacterized protein</fullName>
    </submittedName>
</protein>